<protein>
    <submittedName>
        <fullName evidence="2">Uncharacterized protein</fullName>
    </submittedName>
</protein>
<reference evidence="2 3" key="1">
    <citation type="submission" date="2018-03" db="EMBL/GenBank/DDBJ databases">
        <authorList>
            <person name="Guldener U."/>
        </authorList>
    </citation>
    <scope>NUCLEOTIDE SEQUENCE [LARGE SCALE GENOMIC DNA]</scope>
    <source>
        <strain evidence="2 3">DAOM196992</strain>
    </source>
</reference>
<name>A0A5C3ERF4_9BASI</name>
<dbReference type="PANTHER" id="PTHR28523:SF1">
    <property type="entry name" value="CYTOCHROME C OXIDASE ASSEMBLY FACTOR 1"/>
    <property type="match status" value="1"/>
</dbReference>
<dbReference type="OrthoDB" id="2100652at2759"/>
<keyword evidence="3" id="KW-1185">Reference proteome</keyword>
<dbReference type="EMBL" id="OOIP01000001">
    <property type="protein sequence ID" value="SPO34672.1"/>
    <property type="molecule type" value="Genomic_DNA"/>
</dbReference>
<evidence type="ECO:0000313" key="3">
    <source>
        <dbReference type="Proteomes" id="UP000323386"/>
    </source>
</evidence>
<dbReference type="InterPro" id="IPR014807">
    <property type="entry name" value="Coa1"/>
</dbReference>
<accession>A0A5C3ERF4</accession>
<proteinExistence type="predicted"/>
<dbReference type="PANTHER" id="PTHR28523">
    <property type="entry name" value="CYTOCHROME C OXIDASE ASSEMBLY FACTOR 1"/>
    <property type="match status" value="1"/>
</dbReference>
<feature type="region of interest" description="Disordered" evidence="1">
    <location>
        <begin position="221"/>
        <end position="243"/>
    </location>
</feature>
<evidence type="ECO:0000256" key="1">
    <source>
        <dbReference type="SAM" id="MobiDB-lite"/>
    </source>
</evidence>
<gene>
    <name evidence="2" type="ORF">PSFLO_00143</name>
</gene>
<sequence length="243" mass="26061">MLSARTASAPLSAVGRGMLNGPALFGSRALARSPRTRPVSFRTYATSSNLNPTRPQARVKAELPNVPLLLRPRLIALFSPLLLQNRKPVFILAALIALGSWSAFASFATNKERLSSSVFKSALVQLKDSAEVQRALGDPIMLVPSTFGDPWVSGSSRQSDGPLAGGCQQVNMMQGRVDMSFRLQGPKDKGTAYFTSIRRDQSKSFEVIRFLVVTDSGETVPLLSPSGASHDSDGEIESNVASP</sequence>
<dbReference type="Pfam" id="PF08695">
    <property type="entry name" value="Coa1"/>
    <property type="match status" value="2"/>
</dbReference>
<dbReference type="Proteomes" id="UP000323386">
    <property type="component" value="Unassembled WGS sequence"/>
</dbReference>
<dbReference type="AlphaFoldDB" id="A0A5C3ERF4"/>
<evidence type="ECO:0000313" key="2">
    <source>
        <dbReference type="EMBL" id="SPO34672.1"/>
    </source>
</evidence>
<dbReference type="InterPro" id="IPR042432">
    <property type="entry name" value="Coa1_fungi"/>
</dbReference>
<organism evidence="2 3">
    <name type="scientific">Pseudozyma flocculosa</name>
    <dbReference type="NCBI Taxonomy" id="84751"/>
    <lineage>
        <taxon>Eukaryota</taxon>
        <taxon>Fungi</taxon>
        <taxon>Dikarya</taxon>
        <taxon>Basidiomycota</taxon>
        <taxon>Ustilaginomycotina</taxon>
        <taxon>Ustilaginomycetes</taxon>
        <taxon>Ustilaginales</taxon>
        <taxon>Ustilaginaceae</taxon>
        <taxon>Pseudozyma</taxon>
    </lineage>
</organism>
<dbReference type="GO" id="GO:0033617">
    <property type="term" value="P:mitochondrial respiratory chain complex IV assembly"/>
    <property type="evidence" value="ECO:0007669"/>
    <property type="project" value="InterPro"/>
</dbReference>
<dbReference type="GO" id="GO:0005743">
    <property type="term" value="C:mitochondrial inner membrane"/>
    <property type="evidence" value="ECO:0007669"/>
    <property type="project" value="TreeGrafter"/>
</dbReference>